<keyword evidence="2" id="KW-1185">Reference proteome</keyword>
<name>W6UC60_ECHGR</name>
<dbReference type="AlphaFoldDB" id="W6UC60"/>
<dbReference type="CTD" id="36342660"/>
<gene>
    <name evidence="1" type="ORF">EGR_06945</name>
</gene>
<comment type="caution">
    <text evidence="1">The sequence shown here is derived from an EMBL/GenBank/DDBJ whole genome shotgun (WGS) entry which is preliminary data.</text>
</comment>
<sequence length="96" mass="10616">MSTSFRTTPRPSTVGSTTSTLQPFGWVEWLKLHLFGVRRKHPKGPSLSADGWCLSSTDFVTRRECGQSFGFSLSICTRSSVAIQSHASTPFRNHAI</sequence>
<proteinExistence type="predicted"/>
<dbReference type="KEGG" id="egl:EGR_06945"/>
<dbReference type="EMBL" id="APAU02000066">
    <property type="protein sequence ID" value="EUB58201.1"/>
    <property type="molecule type" value="Genomic_DNA"/>
</dbReference>
<protein>
    <submittedName>
        <fullName evidence="1">Uncharacterized protein</fullName>
    </submittedName>
</protein>
<reference evidence="1 2" key="1">
    <citation type="journal article" date="2013" name="Nat. Genet.">
        <title>The genome of the hydatid tapeworm Echinococcus granulosus.</title>
        <authorList>
            <person name="Zheng H."/>
            <person name="Zhang W."/>
            <person name="Zhang L."/>
            <person name="Zhang Z."/>
            <person name="Li J."/>
            <person name="Lu G."/>
            <person name="Zhu Y."/>
            <person name="Wang Y."/>
            <person name="Huang Y."/>
            <person name="Liu J."/>
            <person name="Kang H."/>
            <person name="Chen J."/>
            <person name="Wang L."/>
            <person name="Chen A."/>
            <person name="Yu S."/>
            <person name="Gao Z."/>
            <person name="Jin L."/>
            <person name="Gu W."/>
            <person name="Wang Z."/>
            <person name="Zhao L."/>
            <person name="Shi B."/>
            <person name="Wen H."/>
            <person name="Lin R."/>
            <person name="Jones M.K."/>
            <person name="Brejova B."/>
            <person name="Vinar T."/>
            <person name="Zhao G."/>
            <person name="McManus D.P."/>
            <person name="Chen Z."/>
            <person name="Zhou Y."/>
            <person name="Wang S."/>
        </authorList>
    </citation>
    <scope>NUCLEOTIDE SEQUENCE [LARGE SCALE GENOMIC DNA]</scope>
</reference>
<dbReference type="Proteomes" id="UP000019149">
    <property type="component" value="Unassembled WGS sequence"/>
</dbReference>
<evidence type="ECO:0000313" key="1">
    <source>
        <dbReference type="EMBL" id="EUB58201.1"/>
    </source>
</evidence>
<dbReference type="RefSeq" id="XP_024349397.1">
    <property type="nucleotide sequence ID" value="XM_024496194.1"/>
</dbReference>
<organism evidence="1 2">
    <name type="scientific">Echinococcus granulosus</name>
    <name type="common">Hydatid tapeworm</name>
    <dbReference type="NCBI Taxonomy" id="6210"/>
    <lineage>
        <taxon>Eukaryota</taxon>
        <taxon>Metazoa</taxon>
        <taxon>Spiralia</taxon>
        <taxon>Lophotrochozoa</taxon>
        <taxon>Platyhelminthes</taxon>
        <taxon>Cestoda</taxon>
        <taxon>Eucestoda</taxon>
        <taxon>Cyclophyllidea</taxon>
        <taxon>Taeniidae</taxon>
        <taxon>Echinococcus</taxon>
        <taxon>Echinococcus granulosus group</taxon>
    </lineage>
</organism>
<dbReference type="GeneID" id="36342660"/>
<evidence type="ECO:0000313" key="2">
    <source>
        <dbReference type="Proteomes" id="UP000019149"/>
    </source>
</evidence>
<accession>W6UC60</accession>